<dbReference type="RefSeq" id="XP_016467206.1">
    <property type="nucleotide sequence ID" value="XM_016611720.1"/>
</dbReference>
<accession>A0A1S3ZS59</accession>
<dbReference type="GO" id="GO:0005829">
    <property type="term" value="C:cytosol"/>
    <property type="evidence" value="ECO:0007669"/>
    <property type="project" value="UniProtKB-SubCell"/>
</dbReference>
<comment type="subcellular location">
    <subcellularLocation>
        <location evidence="2">Cytoplasm</location>
        <location evidence="2">Cytosol</location>
    </subcellularLocation>
    <subcellularLocation>
        <location evidence="2">Nucleus</location>
    </subcellularLocation>
</comment>
<evidence type="ECO:0000313" key="5">
    <source>
        <dbReference type="RefSeq" id="XP_016467204.1"/>
    </source>
</evidence>
<organism evidence="3">
    <name type="scientific">Nicotiana tabacum</name>
    <name type="common">Common tobacco</name>
    <dbReference type="NCBI Taxonomy" id="4097"/>
    <lineage>
        <taxon>Eukaryota</taxon>
        <taxon>Viridiplantae</taxon>
        <taxon>Streptophyta</taxon>
        <taxon>Embryophyta</taxon>
        <taxon>Tracheophyta</taxon>
        <taxon>Spermatophyta</taxon>
        <taxon>Magnoliopsida</taxon>
        <taxon>eudicotyledons</taxon>
        <taxon>Gunneridae</taxon>
        <taxon>Pentapetalae</taxon>
        <taxon>asterids</taxon>
        <taxon>lamiids</taxon>
        <taxon>Solanales</taxon>
        <taxon>Solanaceae</taxon>
        <taxon>Nicotianoideae</taxon>
        <taxon>Nicotianeae</taxon>
        <taxon>Nicotiana</taxon>
    </lineage>
</organism>
<keyword evidence="1 2" id="KW-0902">Two-component regulatory system</keyword>
<dbReference type="GO" id="GO:0009927">
    <property type="term" value="F:histidine phosphotransfer kinase activity"/>
    <property type="evidence" value="ECO:0000318"/>
    <property type="project" value="GO_Central"/>
</dbReference>
<dbReference type="KEGG" id="nta:107789847"/>
<dbReference type="InterPro" id="IPR036641">
    <property type="entry name" value="HPT_dom_sf"/>
</dbReference>
<dbReference type="PANTHER" id="PTHR28242">
    <property type="entry name" value="PHOSPHORELAY INTERMEDIATE PROTEIN YPD1"/>
    <property type="match status" value="1"/>
</dbReference>
<dbReference type="GO" id="GO:0000160">
    <property type="term" value="P:phosphorelay signal transduction system"/>
    <property type="evidence" value="ECO:0000318"/>
    <property type="project" value="GO_Central"/>
</dbReference>
<dbReference type="RefSeq" id="XP_016467205.1">
    <property type="nucleotide sequence ID" value="XM_016611719.1"/>
</dbReference>
<dbReference type="STRING" id="4097.A0A1S3ZS59"/>
<evidence type="ECO:0000256" key="1">
    <source>
        <dbReference type="ARBA" id="ARBA00023012"/>
    </source>
</evidence>
<sequence length="157" mass="18352">MASDFARYIANLRQSLFDEKLLDRQFLQLERLESNNEGYLEDVCADYFKDAAKFVGLIVPELQAPPYDVHSIESLLHRFKGMATAMGAIKVTHQIDCMREHLKRGDFEACKLAFERIKQENEFLQFKLDNYFKLRKQAPPAEIEDQPEYGYMDTDSE</sequence>
<dbReference type="PANTHER" id="PTHR28242:SF53">
    <property type="entry name" value="HISTIDINE-CONTAINING PHOSPHOTRANSFER PROTEIN"/>
    <property type="match status" value="1"/>
</dbReference>
<dbReference type="RefSeq" id="XP_016467204.1">
    <property type="nucleotide sequence ID" value="XM_016611718.1"/>
</dbReference>
<proteinExistence type="predicted"/>
<evidence type="ECO:0000313" key="3">
    <source>
        <dbReference type="RefSeq" id="XP_016467202.1"/>
    </source>
</evidence>
<dbReference type="AlphaFoldDB" id="A0A1S3ZS59"/>
<gene>
    <name evidence="3 4 5 6 7" type="primary">LOC107789847</name>
</gene>
<dbReference type="OrthoDB" id="1673781at2759"/>
<dbReference type="OMA" id="MYFKDST"/>
<dbReference type="SMR" id="A0A1S3ZS59"/>
<evidence type="ECO:0000313" key="6">
    <source>
        <dbReference type="RefSeq" id="XP_016467205.1"/>
    </source>
</evidence>
<dbReference type="RefSeq" id="XP_016467202.1">
    <property type="nucleotide sequence ID" value="XM_016611716.1"/>
</dbReference>
<dbReference type="GO" id="GO:0043424">
    <property type="term" value="F:protein histidine kinase binding"/>
    <property type="evidence" value="ECO:0000318"/>
    <property type="project" value="GO_Central"/>
</dbReference>
<dbReference type="PaxDb" id="4097-A0A1S3ZS59"/>
<evidence type="ECO:0000313" key="4">
    <source>
        <dbReference type="RefSeq" id="XP_016467203.1"/>
    </source>
</evidence>
<name>A0A1S3ZS59_TOBAC</name>
<reference evidence="3 4" key="1">
    <citation type="submission" date="2025-04" db="UniProtKB">
        <authorList>
            <consortium name="RefSeq"/>
        </authorList>
    </citation>
    <scope>IDENTIFICATION</scope>
</reference>
<evidence type="ECO:0000313" key="7">
    <source>
        <dbReference type="RefSeq" id="XP_016467206.1"/>
    </source>
</evidence>
<dbReference type="GO" id="GO:0005634">
    <property type="term" value="C:nucleus"/>
    <property type="evidence" value="ECO:0000318"/>
    <property type="project" value="GO_Central"/>
</dbReference>
<dbReference type="RefSeq" id="XP_016467203.1">
    <property type="nucleotide sequence ID" value="XM_016611717.1"/>
</dbReference>
<protein>
    <recommendedName>
        <fullName evidence="2">Histidine-containing phosphotransfer protein</fullName>
    </recommendedName>
</protein>
<dbReference type="SUPFAM" id="SSF47226">
    <property type="entry name" value="Histidine-containing phosphotransfer domain, HPT domain"/>
    <property type="match status" value="1"/>
</dbReference>
<keyword evidence="2" id="KW-0932">Cytokinin signaling pathway</keyword>
<comment type="function">
    <text evidence="2">Functions as a two-component phosphorelay mediators between cytokinin sensor histidine kinases and response regulators (B-type ARRs). Plays an important role in propagating cytokinin signal transduction.</text>
</comment>
<dbReference type="InterPro" id="IPR045871">
    <property type="entry name" value="AHP1-5/YPD1"/>
</dbReference>
<evidence type="ECO:0000256" key="2">
    <source>
        <dbReference type="RuleBase" id="RU369004"/>
    </source>
</evidence>
<comment type="domain">
    <text evidence="2">Histidine-containing phosphotransfer domain (HPt) contains an active histidine that mediates the phosphotransfer.</text>
</comment>
<dbReference type="GO" id="GO:0005737">
    <property type="term" value="C:cytoplasm"/>
    <property type="evidence" value="ECO:0000318"/>
    <property type="project" value="GO_Central"/>
</dbReference>
<dbReference type="GO" id="GO:0009736">
    <property type="term" value="P:cytokinin-activated signaling pathway"/>
    <property type="evidence" value="ECO:0000318"/>
    <property type="project" value="GO_Central"/>
</dbReference>
<dbReference type="Gene3D" id="1.20.120.160">
    <property type="entry name" value="HPT domain"/>
    <property type="match status" value="1"/>
</dbReference>